<comment type="caution">
    <text evidence="1">The sequence shown here is derived from an EMBL/GenBank/DDBJ whole genome shotgun (WGS) entry which is preliminary data.</text>
</comment>
<sequence>MLFKRLSDLESIISGSIVFASSKRRTSIKIGNKKPQRCKMYIRINIFFCKEIVLYECYEQHWSESKGLGVVLWEPALNCEVSGDDIIKTPNIKTLLPTIGENILSDVVRMGHDICSDVIIPELEEPLEKFILPQITCVKWRTSADTDAEEYSFSKDIIMLPSTPSIEITVRGVLKRMILRRGPTRFHLFLVGVPEAEQGMEALQKREYSMYRGSYVEATLDFAATKTDISGLNGSGRLFYVPWYDYKGVRLKCGPAYSYCLLLELVCGEMGRFRRIGLLNFGLEYRDLYSLPRVSEQGYPCWKYEQSTGEHTFFIV</sequence>
<proteinExistence type="predicted"/>
<dbReference type="EMBL" id="CABFNP030001195">
    <property type="protein sequence ID" value="CAI6092099.1"/>
    <property type="molecule type" value="Genomic_DNA"/>
</dbReference>
<organism evidence="1 2">
    <name type="scientific">Clonostachys chloroleuca</name>
    <dbReference type="NCBI Taxonomy" id="1926264"/>
    <lineage>
        <taxon>Eukaryota</taxon>
        <taxon>Fungi</taxon>
        <taxon>Dikarya</taxon>
        <taxon>Ascomycota</taxon>
        <taxon>Pezizomycotina</taxon>
        <taxon>Sordariomycetes</taxon>
        <taxon>Hypocreomycetidae</taxon>
        <taxon>Hypocreales</taxon>
        <taxon>Bionectriaceae</taxon>
        <taxon>Clonostachys</taxon>
    </lineage>
</organism>
<evidence type="ECO:0000313" key="2">
    <source>
        <dbReference type="Proteomes" id="UP001160390"/>
    </source>
</evidence>
<dbReference type="Proteomes" id="UP001160390">
    <property type="component" value="Unassembled WGS sequence"/>
</dbReference>
<name>A0AA35Q6J4_9HYPO</name>
<protein>
    <submittedName>
        <fullName evidence="1">Uncharacterized protein</fullName>
    </submittedName>
</protein>
<keyword evidence="2" id="KW-1185">Reference proteome</keyword>
<reference evidence="1" key="1">
    <citation type="submission" date="2023-01" db="EMBL/GenBank/DDBJ databases">
        <authorList>
            <person name="Piombo E."/>
        </authorList>
    </citation>
    <scope>NUCLEOTIDE SEQUENCE</scope>
</reference>
<accession>A0AA35Q6J4</accession>
<gene>
    <name evidence="1" type="ORF">CCHLO57077_00006145</name>
</gene>
<evidence type="ECO:0000313" key="1">
    <source>
        <dbReference type="EMBL" id="CAI6092099.1"/>
    </source>
</evidence>
<dbReference type="AlphaFoldDB" id="A0AA35Q6J4"/>
<feature type="non-terminal residue" evidence="1">
    <location>
        <position position="316"/>
    </location>
</feature>